<feature type="compositionally biased region" description="Low complexity" evidence="8">
    <location>
        <begin position="505"/>
        <end position="519"/>
    </location>
</feature>
<dbReference type="EMBL" id="JAAAIP010000007">
    <property type="protein sequence ID" value="KAG0330039.1"/>
    <property type="molecule type" value="Genomic_DNA"/>
</dbReference>
<comment type="caution">
    <text evidence="10">The sequence shown here is derived from an EMBL/GenBank/DDBJ whole genome shotgun (WGS) entry which is preliminary data.</text>
</comment>
<evidence type="ECO:0000256" key="4">
    <source>
        <dbReference type="ARBA" id="ARBA00022737"/>
    </source>
</evidence>
<dbReference type="SMART" id="SM01052">
    <property type="entry name" value="CAP_GLY"/>
    <property type="match status" value="1"/>
</dbReference>
<dbReference type="GO" id="GO:0051010">
    <property type="term" value="F:microtubule plus-end binding"/>
    <property type="evidence" value="ECO:0007669"/>
    <property type="project" value="TreeGrafter"/>
</dbReference>
<dbReference type="PANTHER" id="PTHR18916:SF82">
    <property type="entry name" value="CAP-GLY DOMAIN-CONTAINING PROTEIN"/>
    <property type="match status" value="1"/>
</dbReference>
<dbReference type="Gene3D" id="1.10.287.1490">
    <property type="match status" value="1"/>
</dbReference>
<dbReference type="PANTHER" id="PTHR18916">
    <property type="entry name" value="DYNACTIN 1-RELATED MICROTUBULE-BINDING"/>
    <property type="match status" value="1"/>
</dbReference>
<dbReference type="InterPro" id="IPR032108">
    <property type="entry name" value="CLIP1_ZNF"/>
</dbReference>
<feature type="region of interest" description="Disordered" evidence="8">
    <location>
        <begin position="434"/>
        <end position="597"/>
    </location>
</feature>
<comment type="subcellular location">
    <subcellularLocation>
        <location evidence="1">Cytoplasm</location>
        <location evidence="1">Cytoskeleton</location>
    </subcellularLocation>
</comment>
<evidence type="ECO:0000256" key="5">
    <source>
        <dbReference type="ARBA" id="ARBA00023054"/>
    </source>
</evidence>
<dbReference type="PROSITE" id="PS50245">
    <property type="entry name" value="CAP_GLY_2"/>
    <property type="match status" value="1"/>
</dbReference>
<feature type="region of interest" description="Disordered" evidence="8">
    <location>
        <begin position="184"/>
        <end position="248"/>
    </location>
</feature>
<dbReference type="SUPFAM" id="SSF74924">
    <property type="entry name" value="Cap-Gly domain"/>
    <property type="match status" value="1"/>
</dbReference>
<keyword evidence="2" id="KW-0963">Cytoplasm</keyword>
<dbReference type="GO" id="GO:0035371">
    <property type="term" value="C:microtubule plus-end"/>
    <property type="evidence" value="ECO:0007669"/>
    <property type="project" value="TreeGrafter"/>
</dbReference>
<evidence type="ECO:0000313" key="10">
    <source>
        <dbReference type="EMBL" id="KAG0330039.1"/>
    </source>
</evidence>
<evidence type="ECO:0000256" key="2">
    <source>
        <dbReference type="ARBA" id="ARBA00022490"/>
    </source>
</evidence>
<keyword evidence="6" id="KW-0206">Cytoskeleton</keyword>
<feature type="domain" description="CAP-Gly" evidence="9">
    <location>
        <begin position="332"/>
        <end position="374"/>
    </location>
</feature>
<feature type="region of interest" description="Disordered" evidence="8">
    <location>
        <begin position="1"/>
        <end position="166"/>
    </location>
</feature>
<feature type="compositionally biased region" description="Polar residues" evidence="8">
    <location>
        <begin position="81"/>
        <end position="92"/>
    </location>
</feature>
<evidence type="ECO:0000256" key="8">
    <source>
        <dbReference type="SAM" id="MobiDB-lite"/>
    </source>
</evidence>
<evidence type="ECO:0000313" key="11">
    <source>
        <dbReference type="Proteomes" id="UP000738325"/>
    </source>
</evidence>
<feature type="compositionally biased region" description="Low complexity" evidence="8">
    <location>
        <begin position="535"/>
        <end position="573"/>
    </location>
</feature>
<reference evidence="10" key="1">
    <citation type="journal article" date="2020" name="Fungal Divers.">
        <title>Resolving the Mortierellaceae phylogeny through synthesis of multi-gene phylogenetics and phylogenomics.</title>
        <authorList>
            <person name="Vandepol N."/>
            <person name="Liber J."/>
            <person name="Desiro A."/>
            <person name="Na H."/>
            <person name="Kennedy M."/>
            <person name="Barry K."/>
            <person name="Grigoriev I.V."/>
            <person name="Miller A.N."/>
            <person name="O'Donnell K."/>
            <person name="Stajich J.E."/>
            <person name="Bonito G."/>
        </authorList>
    </citation>
    <scope>NUCLEOTIDE SEQUENCE</scope>
    <source>
        <strain evidence="10">REB-010B</strain>
    </source>
</reference>
<feature type="coiled-coil region" evidence="7">
    <location>
        <begin position="1351"/>
        <end position="1385"/>
    </location>
</feature>
<feature type="compositionally biased region" description="Polar residues" evidence="8">
    <location>
        <begin position="1"/>
        <end position="10"/>
    </location>
</feature>
<evidence type="ECO:0000256" key="1">
    <source>
        <dbReference type="ARBA" id="ARBA00004245"/>
    </source>
</evidence>
<evidence type="ECO:0000256" key="3">
    <source>
        <dbReference type="ARBA" id="ARBA00022701"/>
    </source>
</evidence>
<feature type="compositionally biased region" description="Polar residues" evidence="8">
    <location>
        <begin position="184"/>
        <end position="205"/>
    </location>
</feature>
<feature type="coiled-coil region" evidence="7">
    <location>
        <begin position="1098"/>
        <end position="1132"/>
    </location>
</feature>
<feature type="compositionally biased region" description="Low complexity" evidence="8">
    <location>
        <begin position="207"/>
        <end position="246"/>
    </location>
</feature>
<feature type="coiled-coil region" evidence="7">
    <location>
        <begin position="1156"/>
        <end position="1218"/>
    </location>
</feature>
<name>A0A9P6V0K3_9FUNG</name>
<dbReference type="OrthoDB" id="2130750at2759"/>
<dbReference type="PROSITE" id="PS00845">
    <property type="entry name" value="CAP_GLY_1"/>
    <property type="match status" value="1"/>
</dbReference>
<evidence type="ECO:0000256" key="7">
    <source>
        <dbReference type="SAM" id="Coils"/>
    </source>
</evidence>
<dbReference type="GO" id="GO:0031122">
    <property type="term" value="P:cytoplasmic microtubule organization"/>
    <property type="evidence" value="ECO:0007669"/>
    <property type="project" value="TreeGrafter"/>
</dbReference>
<feature type="coiled-coil region" evidence="7">
    <location>
        <begin position="757"/>
        <end position="908"/>
    </location>
</feature>
<feature type="compositionally biased region" description="Polar residues" evidence="8">
    <location>
        <begin position="443"/>
        <end position="458"/>
    </location>
</feature>
<feature type="compositionally biased region" description="Polar residues" evidence="8">
    <location>
        <begin position="150"/>
        <end position="166"/>
    </location>
</feature>
<keyword evidence="3" id="KW-0493">Microtubule</keyword>
<keyword evidence="11" id="KW-1185">Reference proteome</keyword>
<feature type="coiled-coil region" evidence="7">
    <location>
        <begin position="609"/>
        <end position="643"/>
    </location>
</feature>
<feature type="coiled-coil region" evidence="7">
    <location>
        <begin position="939"/>
        <end position="1058"/>
    </location>
</feature>
<dbReference type="Gene3D" id="2.30.30.190">
    <property type="entry name" value="CAP Gly-rich-like domain"/>
    <property type="match status" value="1"/>
</dbReference>
<dbReference type="GO" id="GO:0005938">
    <property type="term" value="C:cell cortex"/>
    <property type="evidence" value="ECO:0007669"/>
    <property type="project" value="TreeGrafter"/>
</dbReference>
<proteinExistence type="predicted"/>
<dbReference type="Pfam" id="PF16641">
    <property type="entry name" value="CLIP1_ZNF"/>
    <property type="match status" value="1"/>
</dbReference>
<keyword evidence="5 7" id="KW-0175">Coiled coil</keyword>
<dbReference type="InterPro" id="IPR000938">
    <property type="entry name" value="CAP-Gly_domain"/>
</dbReference>
<dbReference type="InterPro" id="IPR036859">
    <property type="entry name" value="CAP-Gly_dom_sf"/>
</dbReference>
<keyword evidence="4" id="KW-0677">Repeat</keyword>
<gene>
    <name evidence="10" type="primary">CLIP4_2</name>
    <name evidence="10" type="ORF">BGZ99_008762</name>
</gene>
<evidence type="ECO:0000259" key="9">
    <source>
        <dbReference type="PROSITE" id="PS50245"/>
    </source>
</evidence>
<dbReference type="Proteomes" id="UP000738325">
    <property type="component" value="Unassembled WGS sequence"/>
</dbReference>
<feature type="compositionally biased region" description="Polar residues" evidence="8">
    <location>
        <begin position="477"/>
        <end position="496"/>
    </location>
</feature>
<dbReference type="Pfam" id="PF01302">
    <property type="entry name" value="CAP_GLY"/>
    <property type="match status" value="1"/>
</dbReference>
<organism evidence="10 11">
    <name type="scientific">Dissophora globulifera</name>
    <dbReference type="NCBI Taxonomy" id="979702"/>
    <lineage>
        <taxon>Eukaryota</taxon>
        <taxon>Fungi</taxon>
        <taxon>Fungi incertae sedis</taxon>
        <taxon>Mucoromycota</taxon>
        <taxon>Mortierellomycotina</taxon>
        <taxon>Mortierellomycetes</taxon>
        <taxon>Mortierellales</taxon>
        <taxon>Mortierellaceae</taxon>
        <taxon>Dissophora</taxon>
    </lineage>
</organism>
<sequence length="1512" mass="163292">MAPKTPQANSKLPKPPLTGGPAPFTGIPAPASVLQRRSFMPSSSGGSVSRALKDMTPEQQALLAEAISMHSPGLIDPFKKPTNTTPSATNRAAGSGGPGAGMHPEPGLGMGMSTALGFSAPHNHHQPTSPVGNADRASPTGLPSLGSYRAPTSQSSQIGRRPSSSRLGMHADVSAASLNHSNLPGLHSTITNSSQQFSRPASYSGMSPLSISNPNLPSASSSSPSPTTPVSQSRAPSGSPSGSRPALTASRLSAAQGAVNGNGGNAPARASQMKQPLFQRPQGTAIASAVKNPLAVMPGTQAITPPSLDNFEIGDRVIVESMDISGYLRFLGPAEFKSGTWAGIELDTPTGKNDGSVGGVVYFHCRPKYGIFVLAAKVAKSELLFPSSPELTADHPSSVLEEVSPVINHAAQAASKITAGSRASKYIGMTATQLKQRDVPQPAATSRPSTEASFNLPGTSYRAASPTVKTLGGMAVSPTSSRTITPVSANGSTKSPSPIPKPLFRSSSPTTRSGSGARTPYIAGKPTLATLNQKSVAHSRSTSSASSVTSQSSANGSRARTSPSPRTSTTPKRLSSRSETPEVVSHLSPGESRSSPLDHATAIQAVSPADNVSLQLQQLQIDFETALAENNLLKSEMHEAKSRLESTKLLEKKDLSYEERSFLSKTLNRSEIDERLAQELDDLHAMKAIWDKEKAAKEQDIKVVTEKMTQAWLDAARSQKEKAAAIHERDDLFGKLMKLEGNDGVDINSEDAMTNQQHQQQDTIDSLRKTLQEAEEKTRALESTLQEMTVRSTEEEERLNKADIDNETKVTELEADRNDLEAKLRELEVTSEEKMSEMQLKLKAAQEEASATRLALSETEGKLDEEVEAHRARKSESEARMAALEGDLQELQALLAKSDKTCSGLEEKVKEHEASIVKRDQDIASLKLEIEDIGGMVQSEEVNRMRKVWELEKKRLEESVTDNITVMVALRDEIQTLESSEEQLQATIKTLESSLTNFKELKTAAESEVAQLAASLKETEEAFIQERSALQIQIAASESTLESRLSETKARLEELEVIALSVEEWRERCEAMQFEMIQKTAAVEELSLKLADVQDKALEDHTAALESSRAEIASFEEDRERLLTKISELEAALALSASVPRASVPGAVDAEVVLDRAELEGEIAALKQMVHELTTENVSVAGDNKKLMEQHDLLMEAHKHVEAECLKLMDEVERLHSESLAVTSIGDSEGADRGDLEVIHIKAGSKASLIGQEELKVALSNAAVLSKDGTVLASLEKPAGQNQTASTIRLENLLKDKQAMLDRLTQAHALEIRDLRQRYVELDRSKAWEISQLNKELTELESLIESKIFHEADLEEEVQEKQKQIDRLKQEIAELKTQLSKIMSGSHGSIADLPPNGLSFSPSDRRLTSDKLFSGMNGVSNLLVSDRARTVTNGTDKTMFCEICEVEGHDIVTCAAVFGGGKTDGVSSVSVPSTLTPLFSEKELEDTRPYCENCEEYGVHYTDECPDESVTY</sequence>
<dbReference type="GO" id="GO:0005634">
    <property type="term" value="C:nucleus"/>
    <property type="evidence" value="ECO:0007669"/>
    <property type="project" value="TreeGrafter"/>
</dbReference>
<evidence type="ECO:0000256" key="6">
    <source>
        <dbReference type="ARBA" id="ARBA00023212"/>
    </source>
</evidence>
<protein>
    <submittedName>
        <fullName evidence="10">CAP-Gly domain-containing linker protein 4</fullName>
    </submittedName>
</protein>
<accession>A0A9P6V0K3</accession>